<gene>
    <name evidence="2" type="ORF">GALL_523150</name>
</gene>
<evidence type="ECO:0000259" key="1">
    <source>
        <dbReference type="Pfam" id="PF13274"/>
    </source>
</evidence>
<protein>
    <recommendedName>
        <fullName evidence="1">Antitoxin SocA-like Panacea domain-containing protein</fullName>
    </recommendedName>
</protein>
<sequence>MSVFSKTDIKIMNEVYEKYGNFKEFELSEYTHTFPEWLKFKPELMARPKSRFPINTEDLFNSSSIGDCFAQNDELLSLSKEHFQTGL</sequence>
<name>A0A1J5PE95_9ZZZZ</name>
<dbReference type="EMBL" id="MLJW01006823">
    <property type="protein sequence ID" value="OIQ66119.1"/>
    <property type="molecule type" value="Genomic_DNA"/>
</dbReference>
<feature type="domain" description="Antitoxin SocA-like Panacea" evidence="1">
    <location>
        <begin position="4"/>
        <end position="37"/>
    </location>
</feature>
<reference evidence="2" key="1">
    <citation type="submission" date="2016-10" db="EMBL/GenBank/DDBJ databases">
        <title>Sequence of Gallionella enrichment culture.</title>
        <authorList>
            <person name="Poehlein A."/>
            <person name="Muehling M."/>
            <person name="Daniel R."/>
        </authorList>
    </citation>
    <scope>NUCLEOTIDE SEQUENCE</scope>
</reference>
<evidence type="ECO:0000313" key="2">
    <source>
        <dbReference type="EMBL" id="OIQ66119.1"/>
    </source>
</evidence>
<proteinExistence type="predicted"/>
<dbReference type="InterPro" id="IPR025272">
    <property type="entry name" value="SocA_Panacea"/>
</dbReference>
<dbReference type="AlphaFoldDB" id="A0A1J5PE95"/>
<comment type="caution">
    <text evidence="2">The sequence shown here is derived from an EMBL/GenBank/DDBJ whole genome shotgun (WGS) entry which is preliminary data.</text>
</comment>
<organism evidence="2">
    <name type="scientific">mine drainage metagenome</name>
    <dbReference type="NCBI Taxonomy" id="410659"/>
    <lineage>
        <taxon>unclassified sequences</taxon>
        <taxon>metagenomes</taxon>
        <taxon>ecological metagenomes</taxon>
    </lineage>
</organism>
<accession>A0A1J5PE95</accession>
<dbReference type="Pfam" id="PF13274">
    <property type="entry name" value="SocA_Panacea"/>
    <property type="match status" value="1"/>
</dbReference>